<dbReference type="EMBL" id="BAABRO010000031">
    <property type="protein sequence ID" value="GAA5510972.1"/>
    <property type="molecule type" value="Genomic_DNA"/>
</dbReference>
<evidence type="ECO:0000313" key="3">
    <source>
        <dbReference type="Proteomes" id="UP001416858"/>
    </source>
</evidence>
<evidence type="ECO:0000256" key="1">
    <source>
        <dbReference type="SAM" id="Phobius"/>
    </source>
</evidence>
<dbReference type="Proteomes" id="UP001416858">
    <property type="component" value="Unassembled WGS sequence"/>
</dbReference>
<proteinExistence type="predicted"/>
<feature type="transmembrane region" description="Helical" evidence="1">
    <location>
        <begin position="20"/>
        <end position="41"/>
    </location>
</feature>
<keyword evidence="1" id="KW-0812">Transmembrane</keyword>
<organism evidence="2 3">
    <name type="scientific">Novipirellula caenicola</name>
    <dbReference type="NCBI Taxonomy" id="1536901"/>
    <lineage>
        <taxon>Bacteria</taxon>
        <taxon>Pseudomonadati</taxon>
        <taxon>Planctomycetota</taxon>
        <taxon>Planctomycetia</taxon>
        <taxon>Pirellulales</taxon>
        <taxon>Pirellulaceae</taxon>
        <taxon>Novipirellula</taxon>
    </lineage>
</organism>
<accession>A0ABP9W0R5</accession>
<sequence>MATNSSTSLSPTSNTLSAAASFRLVTVSLPGIVSVIVLPVLRISVLDFDGEIVIGLEILIAPDSDPLSLRPISMDSAVIVASSALLSTMSPPNVAPSEINWLAWLLRNVVRPLTLEIVPESPIDEAVIRIALSVALAVEIRPELVKSPNPNPS</sequence>
<gene>
    <name evidence="2" type="ORF">Rcae01_06484</name>
</gene>
<evidence type="ECO:0000313" key="2">
    <source>
        <dbReference type="EMBL" id="GAA5510972.1"/>
    </source>
</evidence>
<protein>
    <recommendedName>
        <fullName evidence="4">Flagellar assembly factor FliW</fullName>
    </recommendedName>
</protein>
<comment type="caution">
    <text evidence="2">The sequence shown here is derived from an EMBL/GenBank/DDBJ whole genome shotgun (WGS) entry which is preliminary data.</text>
</comment>
<keyword evidence="3" id="KW-1185">Reference proteome</keyword>
<name>A0ABP9W0R5_9BACT</name>
<keyword evidence="1" id="KW-1133">Transmembrane helix</keyword>
<reference evidence="2 3" key="1">
    <citation type="submission" date="2024-02" db="EMBL/GenBank/DDBJ databases">
        <title>Rhodopirellula caenicola NBRC 110016.</title>
        <authorList>
            <person name="Ichikawa N."/>
            <person name="Katano-Makiyama Y."/>
            <person name="Hidaka K."/>
        </authorList>
    </citation>
    <scope>NUCLEOTIDE SEQUENCE [LARGE SCALE GENOMIC DNA]</scope>
    <source>
        <strain evidence="2 3">NBRC 110016</strain>
    </source>
</reference>
<keyword evidence="1" id="KW-0472">Membrane</keyword>
<evidence type="ECO:0008006" key="4">
    <source>
        <dbReference type="Google" id="ProtNLM"/>
    </source>
</evidence>